<name>A0A0C1EBH5_9BACT</name>
<sequence>MNLYSKQINSAFLISLLFTFLTPALFHSLRILFFSPFLVILFYKKKLSVCLWSACLCGVIIDLLSSHSRLGIHAFAYVCTTWILFGFKRHFFADSLSTLPIMTFFFSVLTSTILLLLVYTFEKNIHIHPNWILTDLIFFSALDALYAFCIFILPAWLFGKPIRKGREYFRERSFEKG</sequence>
<reference evidence="2 3" key="1">
    <citation type="journal article" date="2014" name="Mol. Biol. Evol.">
        <title>Massive expansion of Ubiquitination-related gene families within the Chlamydiae.</title>
        <authorList>
            <person name="Domman D."/>
            <person name="Collingro A."/>
            <person name="Lagkouvardos I."/>
            <person name="Gehre L."/>
            <person name="Weinmaier T."/>
            <person name="Rattei T."/>
            <person name="Subtil A."/>
            <person name="Horn M."/>
        </authorList>
    </citation>
    <scope>NUCLEOTIDE SEQUENCE [LARGE SCALE GENOMIC DNA]</scope>
    <source>
        <strain evidence="2 3">OEW1</strain>
    </source>
</reference>
<dbReference type="RefSeq" id="WP_013925265.1">
    <property type="nucleotide sequence ID" value="NZ_BAWW01000008.1"/>
</dbReference>
<evidence type="ECO:0000313" key="2">
    <source>
        <dbReference type="EMBL" id="KIA77403.1"/>
    </source>
</evidence>
<dbReference type="OMA" id="FGHEVRW"/>
<dbReference type="EMBL" id="JSAM01000078">
    <property type="protein sequence ID" value="KIA77403.1"/>
    <property type="molecule type" value="Genomic_DNA"/>
</dbReference>
<feature type="transmembrane region" description="Helical" evidence="1">
    <location>
        <begin position="136"/>
        <end position="158"/>
    </location>
</feature>
<feature type="transmembrane region" description="Helical" evidence="1">
    <location>
        <begin position="12"/>
        <end position="40"/>
    </location>
</feature>
<dbReference type="AlphaFoldDB" id="A0A0C1EBH5"/>
<accession>A0A0C1EBH5</accession>
<feature type="transmembrane region" description="Helical" evidence="1">
    <location>
        <begin position="99"/>
        <end position="121"/>
    </location>
</feature>
<proteinExistence type="predicted"/>
<protein>
    <recommendedName>
        <fullName evidence="4">Rod shape-determining protein MreD</fullName>
    </recommendedName>
</protein>
<comment type="caution">
    <text evidence="2">The sequence shown here is derived from an EMBL/GenBank/DDBJ whole genome shotgun (WGS) entry which is preliminary data.</text>
</comment>
<evidence type="ECO:0000256" key="1">
    <source>
        <dbReference type="SAM" id="Phobius"/>
    </source>
</evidence>
<evidence type="ECO:0008006" key="4">
    <source>
        <dbReference type="Google" id="ProtNLM"/>
    </source>
</evidence>
<dbReference type="PATRIC" id="fig|83552.4.peg.1428"/>
<feature type="transmembrane region" description="Helical" evidence="1">
    <location>
        <begin position="70"/>
        <end position="87"/>
    </location>
</feature>
<keyword evidence="1" id="KW-0472">Membrane</keyword>
<organism evidence="2 3">
    <name type="scientific">Parachlamydia acanthamoebae</name>
    <dbReference type="NCBI Taxonomy" id="83552"/>
    <lineage>
        <taxon>Bacteria</taxon>
        <taxon>Pseudomonadati</taxon>
        <taxon>Chlamydiota</taxon>
        <taxon>Chlamydiia</taxon>
        <taxon>Parachlamydiales</taxon>
        <taxon>Parachlamydiaceae</taxon>
        <taxon>Parachlamydia</taxon>
    </lineage>
</organism>
<gene>
    <name evidence="2" type="ORF">DB43_GI00030</name>
</gene>
<dbReference type="Proteomes" id="UP000031307">
    <property type="component" value="Unassembled WGS sequence"/>
</dbReference>
<keyword evidence="1" id="KW-0812">Transmembrane</keyword>
<keyword evidence="1" id="KW-1133">Transmembrane helix</keyword>
<evidence type="ECO:0000313" key="3">
    <source>
        <dbReference type="Proteomes" id="UP000031307"/>
    </source>
</evidence>